<evidence type="ECO:0000256" key="4">
    <source>
        <dbReference type="ARBA" id="ARBA00022723"/>
    </source>
</evidence>
<evidence type="ECO:0000256" key="1">
    <source>
        <dbReference type="ARBA" id="ARBA00004123"/>
    </source>
</evidence>
<keyword evidence="18" id="KW-1185">Reference proteome</keyword>
<dbReference type="Pfam" id="PF08646">
    <property type="entry name" value="Rep_fac-A_C"/>
    <property type="match status" value="1"/>
</dbReference>
<dbReference type="InterPro" id="IPR007199">
    <property type="entry name" value="Rep_factor-A_N"/>
</dbReference>
<dbReference type="Pfam" id="PF04057">
    <property type="entry name" value="Rep-A_N"/>
    <property type="match status" value="1"/>
</dbReference>
<dbReference type="FunFam" id="2.40.50.140:FF:000064">
    <property type="entry name" value="Replication protein A subunit"/>
    <property type="match status" value="1"/>
</dbReference>
<evidence type="ECO:0000256" key="12">
    <source>
        <dbReference type="RuleBase" id="RU364130"/>
    </source>
</evidence>
<reference evidence="17" key="1">
    <citation type="submission" date="2021-01" db="EMBL/GenBank/DDBJ databases">
        <title>Adiantum capillus-veneris genome.</title>
        <authorList>
            <person name="Fang Y."/>
            <person name="Liao Q."/>
        </authorList>
    </citation>
    <scope>NUCLEOTIDE SEQUENCE</scope>
    <source>
        <strain evidence="17">H3</strain>
        <tissue evidence="17">Leaf</tissue>
    </source>
</reference>
<proteinExistence type="inferred from homology"/>
<dbReference type="GO" id="GO:0006260">
    <property type="term" value="P:DNA replication"/>
    <property type="evidence" value="ECO:0007669"/>
    <property type="project" value="UniProtKB-KW"/>
</dbReference>
<sequence length="616" mass="68366">MVSVTPNCITSILAAPSSDAADYVVQVVDLKNRGNDARKFLFLANDGSSKFPAMVPTEMSEDVISGKLQNLGLLRIKAYILSGSEKSRGIVPIKAEIVAPSLGYEIGASEKDEAVTNVISTSKPPIILQPKMEKNLNNSVVMSAAQIVQELRGNAAPAVRMGISRRVYPLVSLNPYQGNWTIKVRVTDKGPMRSFKNARGDGNVFNVELTDEDGTQIRASMFKEAADKFFPKLELGKVYYISKGSLRVANKQYATVKNDYEMTLHSTSEVEEALDEQTKIPELCYNLVKIEDLGPCVNGKELVDVIGVVQSVTGIVSIRRKLNNEEVPKRDIVIADESKKTVTVSLWSDMASNEGEKLMNMVDESPIVLVKKLRVSDYQGVSLSANSGSILQVNPDIPEAHKLRSWFMSEGKDAQMISAGVNLPGGGTRSGSRSMFSDRKFITDIVQSTVGEGKPEYFNVRGYISFIKPEQAMWYLACQTCNKKVTEDLGSSKFWCEGCQKSYEECNRRYILTVKFADFSAEGWISAFNEQAEVILGHPADKLAEIRSQDGEMKAYSDELKKAVWVPYVLRVSVVQSEYMNEKRQRITVRSISSVNWEEESKYLLEQITKMKSGAS</sequence>
<dbReference type="OrthoDB" id="1751331at2759"/>
<evidence type="ECO:0000256" key="11">
    <source>
        <dbReference type="ARBA" id="ARBA00023242"/>
    </source>
</evidence>
<dbReference type="GO" id="GO:0006310">
    <property type="term" value="P:DNA recombination"/>
    <property type="evidence" value="ECO:0007669"/>
    <property type="project" value="UniProtKB-KW"/>
</dbReference>
<dbReference type="Pfam" id="PF01336">
    <property type="entry name" value="tRNA_anti-codon"/>
    <property type="match status" value="1"/>
</dbReference>
<keyword evidence="6 12" id="KW-0863">Zinc-finger</keyword>
<evidence type="ECO:0000256" key="10">
    <source>
        <dbReference type="ARBA" id="ARBA00023204"/>
    </source>
</evidence>
<dbReference type="Pfam" id="PF16900">
    <property type="entry name" value="REPA_OB_2"/>
    <property type="match status" value="1"/>
</dbReference>
<keyword evidence="11 12" id="KW-0539">Nucleus</keyword>
<dbReference type="CDD" id="cd04474">
    <property type="entry name" value="RPA1_DBD_A"/>
    <property type="match status" value="1"/>
</dbReference>
<evidence type="ECO:0000259" key="15">
    <source>
        <dbReference type="Pfam" id="PF08646"/>
    </source>
</evidence>
<dbReference type="CDD" id="cd04476">
    <property type="entry name" value="RPA1_DBD_C"/>
    <property type="match status" value="1"/>
</dbReference>
<organism evidence="17 18">
    <name type="scientific">Adiantum capillus-veneris</name>
    <name type="common">Maidenhair fern</name>
    <dbReference type="NCBI Taxonomy" id="13818"/>
    <lineage>
        <taxon>Eukaryota</taxon>
        <taxon>Viridiplantae</taxon>
        <taxon>Streptophyta</taxon>
        <taxon>Embryophyta</taxon>
        <taxon>Tracheophyta</taxon>
        <taxon>Polypodiopsida</taxon>
        <taxon>Polypodiidae</taxon>
        <taxon>Polypodiales</taxon>
        <taxon>Pteridineae</taxon>
        <taxon>Pteridaceae</taxon>
        <taxon>Vittarioideae</taxon>
        <taxon>Adiantum</taxon>
    </lineage>
</organism>
<comment type="caution">
    <text evidence="17">The sequence shown here is derived from an EMBL/GenBank/DDBJ whole genome shotgun (WGS) entry which is preliminary data.</text>
</comment>
<feature type="domain" description="Replication protein A OB" evidence="16">
    <location>
        <begin position="298"/>
        <end position="394"/>
    </location>
</feature>
<dbReference type="PANTHER" id="PTHR47165:SF4">
    <property type="entry name" value="OS03G0429900 PROTEIN"/>
    <property type="match status" value="1"/>
</dbReference>
<keyword evidence="9" id="KW-0233">DNA recombination</keyword>
<evidence type="ECO:0000313" key="17">
    <source>
        <dbReference type="EMBL" id="KAI5066413.1"/>
    </source>
</evidence>
<keyword evidence="10" id="KW-0234">DNA repair</keyword>
<keyword evidence="4 12" id="KW-0479">Metal-binding</keyword>
<dbReference type="InterPro" id="IPR031657">
    <property type="entry name" value="REPA_OB_2"/>
</dbReference>
<dbReference type="InterPro" id="IPR047192">
    <property type="entry name" value="Euk_RPA1_DBD_C"/>
</dbReference>
<evidence type="ECO:0000256" key="8">
    <source>
        <dbReference type="ARBA" id="ARBA00023125"/>
    </source>
</evidence>
<keyword evidence="8 12" id="KW-0238">DNA-binding</keyword>
<evidence type="ECO:0000259" key="16">
    <source>
        <dbReference type="Pfam" id="PF16900"/>
    </source>
</evidence>
<evidence type="ECO:0000313" key="18">
    <source>
        <dbReference type="Proteomes" id="UP000886520"/>
    </source>
</evidence>
<dbReference type="PANTHER" id="PTHR47165">
    <property type="entry name" value="OS03G0429900 PROTEIN"/>
    <property type="match status" value="1"/>
</dbReference>
<comment type="similarity">
    <text evidence="2 12">Belongs to the replication factor A protein 1 family.</text>
</comment>
<evidence type="ECO:0000256" key="7">
    <source>
        <dbReference type="ARBA" id="ARBA00022833"/>
    </source>
</evidence>
<dbReference type="AlphaFoldDB" id="A0A9D4Z8Q2"/>
<dbReference type="FunFam" id="2.40.50.140:FF:000090">
    <property type="entry name" value="Replication protein A subunit"/>
    <property type="match status" value="1"/>
</dbReference>
<dbReference type="GO" id="GO:0003677">
    <property type="term" value="F:DNA binding"/>
    <property type="evidence" value="ECO:0007669"/>
    <property type="project" value="UniProtKB-KW"/>
</dbReference>
<evidence type="ECO:0000256" key="9">
    <source>
        <dbReference type="ARBA" id="ARBA00023172"/>
    </source>
</evidence>
<protein>
    <recommendedName>
        <fullName evidence="12">Replication protein A subunit</fullName>
    </recommendedName>
</protein>
<dbReference type="Gene3D" id="2.40.50.140">
    <property type="entry name" value="Nucleic acid-binding proteins"/>
    <property type="match status" value="4"/>
</dbReference>
<evidence type="ECO:0000256" key="2">
    <source>
        <dbReference type="ARBA" id="ARBA00005690"/>
    </source>
</evidence>
<evidence type="ECO:0000259" key="14">
    <source>
        <dbReference type="Pfam" id="PF04057"/>
    </source>
</evidence>
<dbReference type="InterPro" id="IPR012340">
    <property type="entry name" value="NA-bd_OB-fold"/>
</dbReference>
<feature type="domain" description="OB" evidence="13">
    <location>
        <begin position="180"/>
        <end position="262"/>
    </location>
</feature>
<feature type="domain" description="Replication factor A C-terminal" evidence="15">
    <location>
        <begin position="457"/>
        <end position="604"/>
    </location>
</feature>
<dbReference type="EMBL" id="JABFUD020000018">
    <property type="protein sequence ID" value="KAI5066413.1"/>
    <property type="molecule type" value="Genomic_DNA"/>
</dbReference>
<dbReference type="Proteomes" id="UP000886520">
    <property type="component" value="Chromosome 18"/>
</dbReference>
<dbReference type="InterPro" id="IPR004365">
    <property type="entry name" value="NA-bd_OB_tRNA"/>
</dbReference>
<evidence type="ECO:0000256" key="3">
    <source>
        <dbReference type="ARBA" id="ARBA00022705"/>
    </source>
</evidence>
<comment type="function">
    <text evidence="12">Component of the replication protein A complex (RPA) required for DNA recombination, repair and replication. The activity of RPA is mediated by single-stranded DNA binding and protein interactions. Probably involved in repair of double-strand DNA breaks (DSBs) induced by genotoxic stresses.</text>
</comment>
<dbReference type="GO" id="GO:0008270">
    <property type="term" value="F:zinc ion binding"/>
    <property type="evidence" value="ECO:0007669"/>
    <property type="project" value="UniProtKB-KW"/>
</dbReference>
<dbReference type="GO" id="GO:0006281">
    <property type="term" value="P:DNA repair"/>
    <property type="evidence" value="ECO:0007669"/>
    <property type="project" value="UniProtKB-KW"/>
</dbReference>
<dbReference type="CDD" id="cd04475">
    <property type="entry name" value="RPA1_DBD_B"/>
    <property type="match status" value="1"/>
</dbReference>
<evidence type="ECO:0000256" key="5">
    <source>
        <dbReference type="ARBA" id="ARBA00022763"/>
    </source>
</evidence>
<keyword evidence="5" id="KW-0227">DNA damage</keyword>
<comment type="subcellular location">
    <subcellularLocation>
        <location evidence="1 12">Nucleus</location>
    </subcellularLocation>
</comment>
<name>A0A9D4Z8Q2_ADICA</name>
<evidence type="ECO:0000259" key="13">
    <source>
        <dbReference type="Pfam" id="PF01336"/>
    </source>
</evidence>
<dbReference type="InterPro" id="IPR013955">
    <property type="entry name" value="Rep_factor-A_C"/>
</dbReference>
<accession>A0A9D4Z8Q2</accession>
<dbReference type="InterPro" id="IPR004591">
    <property type="entry name" value="Rfa1"/>
</dbReference>
<dbReference type="GO" id="GO:0005634">
    <property type="term" value="C:nucleus"/>
    <property type="evidence" value="ECO:0007669"/>
    <property type="project" value="UniProtKB-SubCell"/>
</dbReference>
<keyword evidence="3 12" id="KW-0235">DNA replication</keyword>
<evidence type="ECO:0000256" key="6">
    <source>
        <dbReference type="ARBA" id="ARBA00022771"/>
    </source>
</evidence>
<dbReference type="NCBIfam" id="TIGR00617">
    <property type="entry name" value="rpa1"/>
    <property type="match status" value="1"/>
</dbReference>
<dbReference type="FunFam" id="2.40.50.140:FF:000041">
    <property type="entry name" value="Replication protein A subunit"/>
    <property type="match status" value="1"/>
</dbReference>
<keyword evidence="7 12" id="KW-0862">Zinc</keyword>
<feature type="domain" description="Replication factor-A protein 1 N-terminal" evidence="14">
    <location>
        <begin position="4"/>
        <end position="96"/>
    </location>
</feature>
<comment type="subunit">
    <text evidence="12">Heterotrimer of RPA1, RPA2 and RPA3 (canonical replication protein A complex).</text>
</comment>
<dbReference type="SUPFAM" id="SSF50249">
    <property type="entry name" value="Nucleic acid-binding proteins"/>
    <property type="match status" value="4"/>
</dbReference>
<gene>
    <name evidence="17" type="ORF">GOP47_0019037</name>
</gene>